<evidence type="ECO:0000259" key="3">
    <source>
        <dbReference type="PROSITE" id="PS50405"/>
    </source>
</evidence>
<reference evidence="4 5" key="1">
    <citation type="submission" date="2020-06" db="EMBL/GenBank/DDBJ databases">
        <title>The endosymbiont of the kinetoplastid Bodo saltans is a Paracaedibacter-like alpha-proteobacterium possessing a putative toxin-antitoxin system.</title>
        <authorList>
            <person name="Midha S."/>
            <person name="Rigden D.J."/>
            <person name="Siozios S."/>
            <person name="Hurst G.D.D."/>
            <person name="Jackson A.P."/>
        </authorList>
    </citation>
    <scope>NUCLEOTIDE SEQUENCE [LARGE SCALE GENOMIC DNA]</scope>
    <source>
        <strain evidence="4">Lake Konstanz</strain>
    </source>
</reference>
<evidence type="ECO:0000256" key="1">
    <source>
        <dbReference type="ARBA" id="ARBA00011738"/>
    </source>
</evidence>
<name>A0A7L9RTM4_9PROT</name>
<dbReference type="Pfam" id="PF13417">
    <property type="entry name" value="GST_N_3"/>
    <property type="match status" value="1"/>
</dbReference>
<comment type="subunit">
    <text evidence="1">Homodimer.</text>
</comment>
<dbReference type="Gene3D" id="1.20.1050.10">
    <property type="match status" value="1"/>
</dbReference>
<dbReference type="AlphaFoldDB" id="A0A7L9RTM4"/>
<dbReference type="InterPro" id="IPR004045">
    <property type="entry name" value="Glutathione_S-Trfase_N"/>
</dbReference>
<dbReference type="KEGG" id="pbal:CPBP_00642"/>
<proteinExistence type="predicted"/>
<dbReference type="PANTHER" id="PTHR43969:SF9">
    <property type="entry name" value="GLUTATHIONE S TRANSFERASE D10, ISOFORM A-RELATED"/>
    <property type="match status" value="1"/>
</dbReference>
<dbReference type="CDD" id="cd00299">
    <property type="entry name" value="GST_C_family"/>
    <property type="match status" value="1"/>
</dbReference>
<feature type="domain" description="GST N-terminal" evidence="2">
    <location>
        <begin position="1"/>
        <end position="79"/>
    </location>
</feature>
<sequence>MRILHHYPLCPFSRKIRLVMAEKALEVELRTVRYWEENDEFLRLNPGGFVPVLEEDNKAVVVGDYAILEYLDEAYPQHKGLTGRTLQERAEIRRLVHWFDGKFYHEVSQKVYGERVEKRLLKNGFPSTDIIREGLQNIQMHLDYIAWIVEQKSWLAGRNLTVADLTAAAHLSTLDYFGDVPWDKYPATKDWYMKLKSRPTFRSLLEDIVAGHRRADHYPELDF</sequence>
<dbReference type="InterPro" id="IPR010987">
    <property type="entry name" value="Glutathione-S-Trfase_C-like"/>
</dbReference>
<dbReference type="SUPFAM" id="SSF47616">
    <property type="entry name" value="GST C-terminal domain-like"/>
    <property type="match status" value="1"/>
</dbReference>
<dbReference type="RefSeq" id="WP_350331431.1">
    <property type="nucleotide sequence ID" value="NZ_CP054719.1"/>
</dbReference>
<dbReference type="InterPro" id="IPR036282">
    <property type="entry name" value="Glutathione-S-Trfase_C_sf"/>
</dbReference>
<dbReference type="InterPro" id="IPR036249">
    <property type="entry name" value="Thioredoxin-like_sf"/>
</dbReference>
<dbReference type="SFLD" id="SFLDS00019">
    <property type="entry name" value="Glutathione_Transferase_(cytos"/>
    <property type="match status" value="1"/>
</dbReference>
<feature type="domain" description="GST C-terminal" evidence="3">
    <location>
        <begin position="85"/>
        <end position="223"/>
    </location>
</feature>
<dbReference type="Proteomes" id="UP000594001">
    <property type="component" value="Chromosome"/>
</dbReference>
<organism evidence="4 5">
    <name type="scientific">Candidatus Bodocaedibacter vickermanii</name>
    <dbReference type="NCBI Taxonomy" id="2741701"/>
    <lineage>
        <taxon>Bacteria</taxon>
        <taxon>Pseudomonadati</taxon>
        <taxon>Pseudomonadota</taxon>
        <taxon>Alphaproteobacteria</taxon>
        <taxon>Holosporales</taxon>
        <taxon>Candidatus Paracaedibacteraceae</taxon>
        <taxon>Candidatus Bodocaedibacter</taxon>
    </lineage>
</organism>
<dbReference type="CDD" id="cd00570">
    <property type="entry name" value="GST_N_family"/>
    <property type="match status" value="1"/>
</dbReference>
<dbReference type="SFLD" id="SFLDG00358">
    <property type="entry name" value="Main_(cytGST)"/>
    <property type="match status" value="1"/>
</dbReference>
<dbReference type="SUPFAM" id="SSF52833">
    <property type="entry name" value="Thioredoxin-like"/>
    <property type="match status" value="1"/>
</dbReference>
<dbReference type="Pfam" id="PF14497">
    <property type="entry name" value="GST_C_3"/>
    <property type="match status" value="1"/>
</dbReference>
<dbReference type="Gene3D" id="3.40.30.10">
    <property type="entry name" value="Glutaredoxin"/>
    <property type="match status" value="1"/>
</dbReference>
<evidence type="ECO:0000313" key="5">
    <source>
        <dbReference type="Proteomes" id="UP000594001"/>
    </source>
</evidence>
<dbReference type="InterPro" id="IPR040079">
    <property type="entry name" value="Glutathione_S-Trfase"/>
</dbReference>
<dbReference type="InterPro" id="IPR004046">
    <property type="entry name" value="GST_C"/>
</dbReference>
<dbReference type="PROSITE" id="PS50404">
    <property type="entry name" value="GST_NTER"/>
    <property type="match status" value="1"/>
</dbReference>
<accession>A0A7L9RTM4</accession>
<dbReference type="PROSITE" id="PS50405">
    <property type="entry name" value="GST_CTER"/>
    <property type="match status" value="1"/>
</dbReference>
<dbReference type="GO" id="GO:0006749">
    <property type="term" value="P:glutathione metabolic process"/>
    <property type="evidence" value="ECO:0007669"/>
    <property type="project" value="TreeGrafter"/>
</dbReference>
<evidence type="ECO:0000259" key="2">
    <source>
        <dbReference type="PROSITE" id="PS50404"/>
    </source>
</evidence>
<dbReference type="PANTHER" id="PTHR43969">
    <property type="entry name" value="GLUTATHIONE S TRANSFERASE D10, ISOFORM A-RELATED"/>
    <property type="match status" value="1"/>
</dbReference>
<keyword evidence="5" id="KW-1185">Reference proteome</keyword>
<dbReference type="EMBL" id="CP054719">
    <property type="protein sequence ID" value="QOL19871.1"/>
    <property type="molecule type" value="Genomic_DNA"/>
</dbReference>
<evidence type="ECO:0000313" key="4">
    <source>
        <dbReference type="EMBL" id="QOL19871.1"/>
    </source>
</evidence>
<gene>
    <name evidence="4" type="primary">sspA</name>
    <name evidence="4" type="ORF">CPBP_00642</name>
</gene>
<dbReference type="GO" id="GO:0004364">
    <property type="term" value="F:glutathione transferase activity"/>
    <property type="evidence" value="ECO:0007669"/>
    <property type="project" value="TreeGrafter"/>
</dbReference>
<protein>
    <submittedName>
        <fullName evidence="4">Stringent starvation protein A</fullName>
    </submittedName>
</protein>